<dbReference type="InterPro" id="IPR029121">
    <property type="entry name" value="Ntox11"/>
</dbReference>
<sequence length="522" mass="56567">MRAGRHQPAGSHLSTTGRASAPRPGRATAPNRFGPGGLAPEQIEQLQRTAGNRAVAGTLQRSAEQQEDTTSDPVQSTGATARTIVGQPHGGLRKMAPDKVQALFVRKKLVKRLLNGPVFNDAEMQDLKAQRPTWLAAIGTGEYAKAVAYAQASRYDDWLTLPPGKRLLIATVEWREGKGTTHKSPAYTLGRHLDLRGGAVAEDERGRVEGERDAQIRDAFVNTLDPPGLAADQIDDQAAVVNANANANAILARVFLILQNGLQLYEKSGAHLNLTNKDVARALAHGGRVNIRIPALQGDETGTELTDWLGVTDAGELKDPAVTRKFATHHMSVRGTGGKFKERGGKIAAVRNALTWGDKRVRLYGVDLAADGLGNRDFNGDVILPDGGHGHMLLVFTPPRRKRDGALEVGIETTKPHGKSPVGYRHNILSTEATANPESSTYGHKKDKLGDGKLADNQRYVDLSTMSPVSGDWMKFLQSLKTDWEQRLTATENDPAARRALHEDLVGPRQGRFSPSMQEDQP</sequence>
<evidence type="ECO:0000259" key="2">
    <source>
        <dbReference type="Pfam" id="PF15521"/>
    </source>
</evidence>
<feature type="domain" description="Novel toxin 11" evidence="2">
    <location>
        <begin position="376"/>
        <end position="505"/>
    </location>
</feature>
<dbReference type="RefSeq" id="WP_184479882.1">
    <property type="nucleotide sequence ID" value="NZ_JACHIV010000001.1"/>
</dbReference>
<feature type="compositionally biased region" description="Basic and acidic residues" evidence="1">
    <location>
        <begin position="495"/>
        <end position="506"/>
    </location>
</feature>
<feature type="compositionally biased region" description="Polar residues" evidence="1">
    <location>
        <begin position="513"/>
        <end position="522"/>
    </location>
</feature>
<organism evidence="3 4">
    <name type="scientific">Saccharopolyspora gloriosae</name>
    <dbReference type="NCBI Taxonomy" id="455344"/>
    <lineage>
        <taxon>Bacteria</taxon>
        <taxon>Bacillati</taxon>
        <taxon>Actinomycetota</taxon>
        <taxon>Actinomycetes</taxon>
        <taxon>Pseudonocardiales</taxon>
        <taxon>Pseudonocardiaceae</taxon>
        <taxon>Saccharopolyspora</taxon>
    </lineage>
</organism>
<dbReference type="Pfam" id="PF15521">
    <property type="entry name" value="Ntox11"/>
    <property type="match status" value="1"/>
</dbReference>
<evidence type="ECO:0000313" key="3">
    <source>
        <dbReference type="EMBL" id="MBB5070334.1"/>
    </source>
</evidence>
<gene>
    <name evidence="3" type="ORF">BJ969_003422</name>
</gene>
<proteinExistence type="predicted"/>
<feature type="region of interest" description="Disordered" evidence="1">
    <location>
        <begin position="1"/>
        <end position="39"/>
    </location>
</feature>
<comment type="caution">
    <text evidence="3">The sequence shown here is derived from an EMBL/GenBank/DDBJ whole genome shotgun (WGS) entry which is preliminary data.</text>
</comment>
<protein>
    <recommendedName>
        <fullName evidence="2">Novel toxin 11 domain-containing protein</fullName>
    </recommendedName>
</protein>
<name>A0A840NFF9_9PSEU</name>
<feature type="region of interest" description="Disordered" evidence="1">
    <location>
        <begin position="490"/>
        <end position="522"/>
    </location>
</feature>
<dbReference type="EMBL" id="JACHIV010000001">
    <property type="protein sequence ID" value="MBB5070334.1"/>
    <property type="molecule type" value="Genomic_DNA"/>
</dbReference>
<evidence type="ECO:0000313" key="4">
    <source>
        <dbReference type="Proteomes" id="UP000580474"/>
    </source>
</evidence>
<feature type="region of interest" description="Disordered" evidence="1">
    <location>
        <begin position="56"/>
        <end position="93"/>
    </location>
</feature>
<dbReference type="Proteomes" id="UP000580474">
    <property type="component" value="Unassembled WGS sequence"/>
</dbReference>
<accession>A0A840NFF9</accession>
<feature type="compositionally biased region" description="Polar residues" evidence="1">
    <location>
        <begin position="71"/>
        <end position="80"/>
    </location>
</feature>
<reference evidence="3 4" key="1">
    <citation type="submission" date="2020-08" db="EMBL/GenBank/DDBJ databases">
        <title>Sequencing the genomes of 1000 actinobacteria strains.</title>
        <authorList>
            <person name="Klenk H.-P."/>
        </authorList>
    </citation>
    <scope>NUCLEOTIDE SEQUENCE [LARGE SCALE GENOMIC DNA]</scope>
    <source>
        <strain evidence="3 4">DSM 45582</strain>
    </source>
</reference>
<keyword evidence="4" id="KW-1185">Reference proteome</keyword>
<dbReference type="AlphaFoldDB" id="A0A840NFF9"/>
<evidence type="ECO:0000256" key="1">
    <source>
        <dbReference type="SAM" id="MobiDB-lite"/>
    </source>
</evidence>